<proteinExistence type="predicted"/>
<accession>A0ABQ8U2T1</accession>
<keyword evidence="2" id="KW-1185">Reference proteome</keyword>
<comment type="caution">
    <text evidence="1">The sequence shown here is derived from an EMBL/GenBank/DDBJ whole genome shotgun (WGS) entry which is preliminary data.</text>
</comment>
<protein>
    <submittedName>
        <fullName evidence="1">Uncharacterized protein</fullName>
    </submittedName>
</protein>
<organism evidence="1 2">
    <name type="scientific">Periplaneta americana</name>
    <name type="common">American cockroach</name>
    <name type="synonym">Blatta americana</name>
    <dbReference type="NCBI Taxonomy" id="6978"/>
    <lineage>
        <taxon>Eukaryota</taxon>
        <taxon>Metazoa</taxon>
        <taxon>Ecdysozoa</taxon>
        <taxon>Arthropoda</taxon>
        <taxon>Hexapoda</taxon>
        <taxon>Insecta</taxon>
        <taxon>Pterygota</taxon>
        <taxon>Neoptera</taxon>
        <taxon>Polyneoptera</taxon>
        <taxon>Dictyoptera</taxon>
        <taxon>Blattodea</taxon>
        <taxon>Blattoidea</taxon>
        <taxon>Blattidae</taxon>
        <taxon>Blattinae</taxon>
        <taxon>Periplaneta</taxon>
    </lineage>
</organism>
<reference evidence="1 2" key="1">
    <citation type="journal article" date="2022" name="Allergy">
        <title>Genome assembly and annotation of Periplaneta americana reveal a comprehensive cockroach allergen profile.</title>
        <authorList>
            <person name="Wang L."/>
            <person name="Xiong Q."/>
            <person name="Saelim N."/>
            <person name="Wang L."/>
            <person name="Nong W."/>
            <person name="Wan A.T."/>
            <person name="Shi M."/>
            <person name="Liu X."/>
            <person name="Cao Q."/>
            <person name="Hui J.H.L."/>
            <person name="Sookrung N."/>
            <person name="Leung T.F."/>
            <person name="Tungtrongchitr A."/>
            <person name="Tsui S.K.W."/>
        </authorList>
    </citation>
    <scope>NUCLEOTIDE SEQUENCE [LARGE SCALE GENOMIC DNA]</scope>
    <source>
        <strain evidence="1">PWHHKU_190912</strain>
    </source>
</reference>
<evidence type="ECO:0000313" key="1">
    <source>
        <dbReference type="EMBL" id="KAJ4452012.1"/>
    </source>
</evidence>
<evidence type="ECO:0000313" key="2">
    <source>
        <dbReference type="Proteomes" id="UP001148838"/>
    </source>
</evidence>
<feature type="non-terminal residue" evidence="1">
    <location>
        <position position="69"/>
    </location>
</feature>
<gene>
    <name evidence="1" type="ORF">ANN_03525</name>
</gene>
<dbReference type="Proteomes" id="UP001148838">
    <property type="component" value="Unassembled WGS sequence"/>
</dbReference>
<sequence>MAGLCEGGNEPPRPLKATRLRFQKPILLQHLLPFDLAPSFLLSIRPSTKFAETLIYILAFVHQFLPIVD</sequence>
<name>A0ABQ8U2T1_PERAM</name>
<dbReference type="EMBL" id="JAJSOF020000001">
    <property type="protein sequence ID" value="KAJ4452012.1"/>
    <property type="molecule type" value="Genomic_DNA"/>
</dbReference>